<evidence type="ECO:0000313" key="3">
    <source>
        <dbReference type="Proteomes" id="UP000264870"/>
    </source>
</evidence>
<keyword evidence="1" id="KW-0175">Coiled coil</keyword>
<dbReference type="Proteomes" id="UP000264870">
    <property type="component" value="Unassembled WGS sequence"/>
</dbReference>
<sequence>MENESDNVISLVQPKRNEEKLLNITVTDRKNYIQHSCKHRAIEVCETDRVVRCTKCGCVIDPFEHILQVATDGEHIVTEIEQLHRRRDELRESVANLEREEKNTKARLRAARTAILYAENDLKNIEQEVNHG</sequence>
<dbReference type="RefSeq" id="WP_000426832.1">
    <property type="nucleotide sequence ID" value="NZ_BFOI01000169.1"/>
</dbReference>
<proteinExistence type="predicted"/>
<accession>A0A9Q5THS3</accession>
<gene>
    <name evidence="2" type="ORF">CG702_21600</name>
</gene>
<dbReference type="AlphaFoldDB" id="A0A9Q5THS3"/>
<protein>
    <submittedName>
        <fullName evidence="2">Uncharacterized protein</fullName>
    </submittedName>
</protein>
<dbReference type="EMBL" id="NNAK01000068">
    <property type="protein sequence ID" value="OZP01139.1"/>
    <property type="molecule type" value="Genomic_DNA"/>
</dbReference>
<reference evidence="2 3" key="1">
    <citation type="submission" date="2017-07" db="EMBL/GenBank/DDBJ databases">
        <authorList>
            <person name="Zhi S."/>
            <person name="Banting G."/>
            <person name="Neumann N."/>
        </authorList>
    </citation>
    <scope>NUCLEOTIDE SEQUENCE [LARGE SCALE GENOMIC DNA]</scope>
    <source>
        <strain evidence="2 3">WW41</strain>
    </source>
</reference>
<feature type="coiled-coil region" evidence="1">
    <location>
        <begin position="80"/>
        <end position="128"/>
    </location>
</feature>
<evidence type="ECO:0000313" key="2">
    <source>
        <dbReference type="EMBL" id="OZP01139.1"/>
    </source>
</evidence>
<evidence type="ECO:0000256" key="1">
    <source>
        <dbReference type="SAM" id="Coils"/>
    </source>
</evidence>
<name>A0A9Q5THS3_ECOLX</name>
<organism evidence="2 3">
    <name type="scientific">Escherichia coli</name>
    <dbReference type="NCBI Taxonomy" id="562"/>
    <lineage>
        <taxon>Bacteria</taxon>
        <taxon>Pseudomonadati</taxon>
        <taxon>Pseudomonadota</taxon>
        <taxon>Gammaproteobacteria</taxon>
        <taxon>Enterobacterales</taxon>
        <taxon>Enterobacteriaceae</taxon>
        <taxon>Escherichia</taxon>
    </lineage>
</organism>
<comment type="caution">
    <text evidence="2">The sequence shown here is derived from an EMBL/GenBank/DDBJ whole genome shotgun (WGS) entry which is preliminary data.</text>
</comment>